<name>A0A345UIQ3_9BACT</name>
<dbReference type="AlphaFoldDB" id="A0A345UIQ3"/>
<evidence type="ECO:0000313" key="2">
    <source>
        <dbReference type="Proteomes" id="UP000254808"/>
    </source>
</evidence>
<evidence type="ECO:0000313" key="1">
    <source>
        <dbReference type="EMBL" id="AXJ00355.1"/>
    </source>
</evidence>
<dbReference type="Proteomes" id="UP000254808">
    <property type="component" value="Chromosome"/>
</dbReference>
<proteinExistence type="predicted"/>
<keyword evidence="2" id="KW-1185">Reference proteome</keyword>
<dbReference type="EMBL" id="CP027806">
    <property type="protein sequence ID" value="AXJ00355.1"/>
    <property type="molecule type" value="Genomic_DNA"/>
</dbReference>
<reference evidence="1 2" key="1">
    <citation type="submission" date="2018-03" db="EMBL/GenBank/DDBJ databases">
        <title>Phenotypic and genomic properties of Cyclonatronum proteinivorum gen. nov., sp. nov., a haloalkaliphilic bacteroidete from soda lakes possessing Na+-translocating rhodopsin.</title>
        <authorList>
            <person name="Toshchakov S.V."/>
            <person name="Korzhenkov A."/>
            <person name="Samarov N.I."/>
            <person name="Kublanov I.V."/>
            <person name="Muntyan M.S."/>
            <person name="Sorokin D.Y."/>
        </authorList>
    </citation>
    <scope>NUCLEOTIDE SEQUENCE [LARGE SCALE GENOMIC DNA]</scope>
    <source>
        <strain evidence="1 2">Omega</strain>
    </source>
</reference>
<dbReference type="RefSeq" id="WP_114983630.1">
    <property type="nucleotide sequence ID" value="NZ_CP027806.1"/>
</dbReference>
<dbReference type="GO" id="GO:0003676">
    <property type="term" value="F:nucleic acid binding"/>
    <property type="evidence" value="ECO:0007669"/>
    <property type="project" value="InterPro"/>
</dbReference>
<dbReference type="Gene3D" id="3.40.1350.10">
    <property type="match status" value="1"/>
</dbReference>
<dbReference type="InterPro" id="IPR011856">
    <property type="entry name" value="tRNA_endonuc-like_dom_sf"/>
</dbReference>
<organism evidence="1 2">
    <name type="scientific">Cyclonatronum proteinivorum</name>
    <dbReference type="NCBI Taxonomy" id="1457365"/>
    <lineage>
        <taxon>Bacteria</taxon>
        <taxon>Pseudomonadati</taxon>
        <taxon>Balneolota</taxon>
        <taxon>Balneolia</taxon>
        <taxon>Balneolales</taxon>
        <taxon>Cyclonatronaceae</taxon>
        <taxon>Cyclonatronum</taxon>
    </lineage>
</organism>
<sequence>MKLYFNEDGAFGIQPPNPDEWIEYETPLNNRINLKEDLGYKEVKDLAKIIQKSDIWNNFPAQGYTLVGAEFKGGDEDQRIDFLYLREDGAVLPCELKIGGNSHDSHGQLLRYISDLFYQDINIDYLNIHNDKYLAKIVNDTTRNILKRKYSNFIKVNNLTNKEIRLLPKSGLLIDEDFKTQLKKTVRYLNDYCGFSIQMIQIEAYVDTCWEKSWSKFKMRWDFIEIS</sequence>
<accession>A0A345UIQ3</accession>
<gene>
    <name evidence="1" type="ORF">CYPRO_1090</name>
</gene>
<protein>
    <submittedName>
        <fullName evidence="1">Uncharacterized protein</fullName>
    </submittedName>
</protein>
<dbReference type="KEGG" id="cprv:CYPRO_1090"/>